<keyword evidence="3" id="KW-0378">Hydrolase</keyword>
<dbReference type="GO" id="GO:0008311">
    <property type="term" value="F:double-stranded DNA 3'-5' DNA exonuclease activity"/>
    <property type="evidence" value="ECO:0007669"/>
    <property type="project" value="TreeGrafter"/>
</dbReference>
<dbReference type="AlphaFoldDB" id="A0A9P5XS19"/>
<dbReference type="Gene3D" id="3.60.10.10">
    <property type="entry name" value="Endonuclease/exonuclease/phosphatase"/>
    <property type="match status" value="1"/>
</dbReference>
<dbReference type="GO" id="GO:0008081">
    <property type="term" value="F:phosphoric diester hydrolase activity"/>
    <property type="evidence" value="ECO:0007669"/>
    <property type="project" value="TreeGrafter"/>
</dbReference>
<feature type="binding site" evidence="6">
    <location>
        <position position="96"/>
    </location>
    <ligand>
        <name>Mg(2+)</name>
        <dbReference type="ChEBI" id="CHEBI:18420"/>
        <label>1</label>
    </ligand>
</feature>
<comment type="caution">
    <text evidence="11">The sequence shown here is derived from an EMBL/GenBank/DDBJ whole genome shotgun (WGS) entry which is preliminary data.</text>
</comment>
<feature type="compositionally biased region" description="Polar residues" evidence="9">
    <location>
        <begin position="32"/>
        <end position="47"/>
    </location>
</feature>
<keyword evidence="2 6" id="KW-0479">Metal-binding</keyword>
<feature type="active site" description="Proton donor/acceptor" evidence="5">
    <location>
        <position position="209"/>
    </location>
</feature>
<feature type="active site" description="Proton acceptor" evidence="5">
    <location>
        <position position="317"/>
    </location>
</feature>
<feature type="binding site" evidence="6">
    <location>
        <position position="209"/>
    </location>
    <ligand>
        <name>Mg(2+)</name>
        <dbReference type="ChEBI" id="CHEBI:18420"/>
        <label>1</label>
    </ligand>
</feature>
<feature type="binding site" evidence="6">
    <location>
        <position position="316"/>
    </location>
    <ligand>
        <name>Mg(2+)</name>
        <dbReference type="ChEBI" id="CHEBI:18420"/>
        <label>1</label>
    </ligand>
</feature>
<keyword evidence="6" id="KW-0464">Manganese</keyword>
<dbReference type="GO" id="GO:0005634">
    <property type="term" value="C:nucleus"/>
    <property type="evidence" value="ECO:0007669"/>
    <property type="project" value="TreeGrafter"/>
</dbReference>
<dbReference type="InterPro" id="IPR036691">
    <property type="entry name" value="Endo/exonu/phosph_ase_sf"/>
</dbReference>
<evidence type="ECO:0000256" key="7">
    <source>
        <dbReference type="PIRSR" id="PIRSR604808-3"/>
    </source>
</evidence>
<feature type="site" description="Interaction with DNA substrate" evidence="7">
    <location>
        <position position="317"/>
    </location>
</feature>
<evidence type="ECO:0000256" key="3">
    <source>
        <dbReference type="ARBA" id="ARBA00022801"/>
    </source>
</evidence>
<dbReference type="EMBL" id="MU151053">
    <property type="protein sequence ID" value="KAF9454640.1"/>
    <property type="molecule type" value="Genomic_DNA"/>
</dbReference>
<reference evidence="11" key="1">
    <citation type="submission" date="2020-11" db="EMBL/GenBank/DDBJ databases">
        <authorList>
            <consortium name="DOE Joint Genome Institute"/>
            <person name="Ahrendt S."/>
            <person name="Riley R."/>
            <person name="Andreopoulos W."/>
            <person name="Labutti K."/>
            <person name="Pangilinan J."/>
            <person name="Ruiz-Duenas F.J."/>
            <person name="Barrasa J.M."/>
            <person name="Sanchez-Garcia M."/>
            <person name="Camarero S."/>
            <person name="Miyauchi S."/>
            <person name="Serrano A."/>
            <person name="Linde D."/>
            <person name="Babiker R."/>
            <person name="Drula E."/>
            <person name="Ayuso-Fernandez I."/>
            <person name="Pacheco R."/>
            <person name="Padilla G."/>
            <person name="Ferreira P."/>
            <person name="Barriuso J."/>
            <person name="Kellner H."/>
            <person name="Castanera R."/>
            <person name="Alfaro M."/>
            <person name="Ramirez L."/>
            <person name="Pisabarro A.G."/>
            <person name="Kuo A."/>
            <person name="Tritt A."/>
            <person name="Lipzen A."/>
            <person name="He G."/>
            <person name="Yan M."/>
            <person name="Ng V."/>
            <person name="Cullen D."/>
            <person name="Martin F."/>
            <person name="Rosso M.-N."/>
            <person name="Henrissat B."/>
            <person name="Hibbett D."/>
            <person name="Martinez A.T."/>
            <person name="Grigoriev I.V."/>
        </authorList>
    </citation>
    <scope>NUCLEOTIDE SEQUENCE</scope>
    <source>
        <strain evidence="11">MF-IS2</strain>
    </source>
</reference>
<evidence type="ECO:0000313" key="12">
    <source>
        <dbReference type="Proteomes" id="UP000807342"/>
    </source>
</evidence>
<evidence type="ECO:0000256" key="1">
    <source>
        <dbReference type="ARBA" id="ARBA00007092"/>
    </source>
</evidence>
<dbReference type="InterPro" id="IPR004808">
    <property type="entry name" value="AP_endonuc_1"/>
</dbReference>
<evidence type="ECO:0000256" key="4">
    <source>
        <dbReference type="ARBA" id="ARBA00022842"/>
    </source>
</evidence>
<dbReference type="InterPro" id="IPR005135">
    <property type="entry name" value="Endo/exonuclease/phosphatase"/>
</dbReference>
<evidence type="ECO:0000313" key="11">
    <source>
        <dbReference type="EMBL" id="KAF9454640.1"/>
    </source>
</evidence>
<feature type="active site" evidence="5">
    <location>
        <position position="170"/>
    </location>
</feature>
<dbReference type="PANTHER" id="PTHR22748:SF6">
    <property type="entry name" value="DNA-(APURINIC OR APYRIMIDINIC SITE) ENDONUCLEASE"/>
    <property type="match status" value="1"/>
</dbReference>
<evidence type="ECO:0000256" key="2">
    <source>
        <dbReference type="ARBA" id="ARBA00022723"/>
    </source>
</evidence>
<feature type="site" description="Important for catalytic activity" evidence="7">
    <location>
        <position position="290"/>
    </location>
</feature>
<proteinExistence type="inferred from homology"/>
<evidence type="ECO:0000256" key="5">
    <source>
        <dbReference type="PIRSR" id="PIRSR604808-1"/>
    </source>
</evidence>
<feature type="domain" description="Endonuclease/exonuclease/phosphatase" evidence="10">
    <location>
        <begin position="65"/>
        <end position="317"/>
    </location>
</feature>
<keyword evidence="8" id="KW-0234">DNA repair</keyword>
<dbReference type="NCBIfam" id="TIGR00195">
    <property type="entry name" value="exoDNase_III"/>
    <property type="match status" value="1"/>
</dbReference>
<feature type="binding site" evidence="6">
    <location>
        <position position="68"/>
    </location>
    <ligand>
        <name>Mg(2+)</name>
        <dbReference type="ChEBI" id="CHEBI:18420"/>
        <label>1</label>
    </ligand>
</feature>
<accession>A0A9P5XS19</accession>
<feature type="binding site" evidence="6">
    <location>
        <position position="317"/>
    </location>
    <ligand>
        <name>Mg(2+)</name>
        <dbReference type="ChEBI" id="CHEBI:18420"/>
        <label>1</label>
    </ligand>
</feature>
<dbReference type="GO" id="GO:0006284">
    <property type="term" value="P:base-excision repair"/>
    <property type="evidence" value="ECO:0007669"/>
    <property type="project" value="TreeGrafter"/>
</dbReference>
<dbReference type="GO" id="GO:0046872">
    <property type="term" value="F:metal ion binding"/>
    <property type="evidence" value="ECO:0007669"/>
    <property type="project" value="UniProtKB-KW"/>
</dbReference>
<evidence type="ECO:0000256" key="9">
    <source>
        <dbReference type="SAM" id="MobiDB-lite"/>
    </source>
</evidence>
<dbReference type="CDD" id="cd09087">
    <property type="entry name" value="Ape1-like_AP-endo"/>
    <property type="match status" value="1"/>
</dbReference>
<comment type="cofactor">
    <cofactor evidence="6 8">
        <name>Mg(2+)</name>
        <dbReference type="ChEBI" id="CHEBI:18420"/>
    </cofactor>
    <cofactor evidence="6 8">
        <name>Mn(2+)</name>
        <dbReference type="ChEBI" id="CHEBI:29035"/>
    </cofactor>
    <text evidence="6 8">Probably binds two magnesium or manganese ions per subunit.</text>
</comment>
<dbReference type="GO" id="GO:0003906">
    <property type="term" value="F:DNA-(apurinic or apyrimidinic site) endonuclease activity"/>
    <property type="evidence" value="ECO:0007669"/>
    <property type="project" value="TreeGrafter"/>
</dbReference>
<dbReference type="Pfam" id="PF03372">
    <property type="entry name" value="Exo_endo_phos"/>
    <property type="match status" value="1"/>
</dbReference>
<dbReference type="SUPFAM" id="SSF56219">
    <property type="entry name" value="DNase I-like"/>
    <property type="match status" value="1"/>
</dbReference>
<name>A0A9P5XS19_9AGAR</name>
<keyword evidence="4 6" id="KW-0460">Magnesium</keyword>
<keyword evidence="8" id="KW-0227">DNA damage</keyword>
<evidence type="ECO:0000256" key="6">
    <source>
        <dbReference type="PIRSR" id="PIRSR604808-2"/>
    </source>
</evidence>
<comment type="similarity">
    <text evidence="1 8">Belongs to the DNA repair enzymes AP/ExoA family.</text>
</comment>
<organism evidence="11 12">
    <name type="scientific">Macrolepiota fuliginosa MF-IS2</name>
    <dbReference type="NCBI Taxonomy" id="1400762"/>
    <lineage>
        <taxon>Eukaryota</taxon>
        <taxon>Fungi</taxon>
        <taxon>Dikarya</taxon>
        <taxon>Basidiomycota</taxon>
        <taxon>Agaricomycotina</taxon>
        <taxon>Agaricomycetes</taxon>
        <taxon>Agaricomycetidae</taxon>
        <taxon>Agaricales</taxon>
        <taxon>Agaricineae</taxon>
        <taxon>Agaricaceae</taxon>
        <taxon>Macrolepiota</taxon>
    </lineage>
</organism>
<feature type="site" description="Transition state stabilizer" evidence="7">
    <location>
        <position position="211"/>
    </location>
</feature>
<gene>
    <name evidence="11" type="ORF">P691DRAFT_796180</name>
</gene>
<protein>
    <recommendedName>
        <fullName evidence="10">Endonuclease/exonuclease/phosphatase domain-containing protein</fullName>
    </recommendedName>
</protein>
<dbReference type="PROSITE" id="PS51435">
    <property type="entry name" value="AP_NUCLEASE_F1_4"/>
    <property type="match status" value="1"/>
</dbReference>
<dbReference type="NCBIfam" id="TIGR00633">
    <property type="entry name" value="xth"/>
    <property type="match status" value="1"/>
</dbReference>
<dbReference type="PANTHER" id="PTHR22748">
    <property type="entry name" value="AP ENDONUCLEASE"/>
    <property type="match status" value="1"/>
</dbReference>
<feature type="region of interest" description="Disordered" evidence="9">
    <location>
        <begin position="1"/>
        <end position="50"/>
    </location>
</feature>
<dbReference type="OrthoDB" id="498125at2759"/>
<keyword evidence="12" id="KW-1185">Reference proteome</keyword>
<evidence type="ECO:0000256" key="8">
    <source>
        <dbReference type="RuleBase" id="RU362131"/>
    </source>
</evidence>
<evidence type="ECO:0000259" key="10">
    <source>
        <dbReference type="Pfam" id="PF03372"/>
    </source>
</evidence>
<feature type="binding site" evidence="6">
    <location>
        <position position="211"/>
    </location>
    <ligand>
        <name>Mg(2+)</name>
        <dbReference type="ChEBI" id="CHEBI:18420"/>
        <label>1</label>
    </ligand>
</feature>
<dbReference type="Proteomes" id="UP000807342">
    <property type="component" value="Unassembled WGS sequence"/>
</dbReference>
<sequence length="328" mass="37525">MPPKKEGSLKRRRSETDDDAFQKTVLKKTKSDASQQATVNPQPTNKTLPEHISFPPRIENTLRIATWNICSLASSQKKGFSRYVEAEDADILVLTETKVNQQPVDPVLNARYPYSYWSISGTKSYAGTAILSKHKPLSVTKTLPNHPKPQLIKGRIITLEFENHYLIGTYVVNAGRDLQTLGDKKEWNKHFEDYIRDLDKNKPVIWTGDLNVAPTARAVDLTNAKKNWNKTPGYTEAETTSFKNILNPPEGINAGKFVDTWRKLHPDDQHYTYFSYRFNCRLKGLGWRLDMFVLSERIAEHVKMCEIRSEIYGASDHCPVVMEIEINL</sequence>